<evidence type="ECO:0000313" key="2">
    <source>
        <dbReference type="Proteomes" id="UP001622496"/>
    </source>
</evidence>
<organism evidence="1 2">
    <name type="scientific">[Kitasatospora] papulosa</name>
    <dbReference type="NCBI Taxonomy" id="1464011"/>
    <lineage>
        <taxon>Bacteria</taxon>
        <taxon>Bacillati</taxon>
        <taxon>Actinomycetota</taxon>
        <taxon>Actinomycetes</taxon>
        <taxon>Kitasatosporales</taxon>
        <taxon>Streptomycetaceae</taxon>
        <taxon>Streptomyces</taxon>
    </lineage>
</organism>
<proteinExistence type="predicted"/>
<gene>
    <name evidence="1" type="ORF">OG560_33575</name>
</gene>
<keyword evidence="2" id="KW-1185">Reference proteome</keyword>
<dbReference type="Proteomes" id="UP001622496">
    <property type="component" value="Chromosome"/>
</dbReference>
<name>A0ABZ1KCB8_9ACTN</name>
<dbReference type="EMBL" id="CP108135">
    <property type="protein sequence ID" value="WTP70091.1"/>
    <property type="molecule type" value="Genomic_DNA"/>
</dbReference>
<dbReference type="RefSeq" id="WP_199813884.1">
    <property type="nucleotide sequence ID" value="NZ_CP108135.1"/>
</dbReference>
<evidence type="ECO:0000313" key="1">
    <source>
        <dbReference type="EMBL" id="WTP70091.1"/>
    </source>
</evidence>
<sequence>MRLADIRNTIEQSNQLVLASYWVLGRRLRALRPRQVGRWGTLGGDELSKWFQDLESHGNTLVNRENVALTIAWGITVNKGMMRDRNTFPDDRPVHYQVGDVFWNAALVDRHLLVSVDGGRVLVPVPKPIYDKREGKTFEVTRFERAFARLVHNAEPGEDFDPYYKEAGFVTVDNPA</sequence>
<reference evidence="1 2" key="1">
    <citation type="submission" date="2022-10" db="EMBL/GenBank/DDBJ databases">
        <title>The complete genomes of actinobacterial strains from the NBC collection.</title>
        <authorList>
            <person name="Joergensen T.S."/>
            <person name="Alvarez Arevalo M."/>
            <person name="Sterndorff E.B."/>
            <person name="Faurdal D."/>
            <person name="Vuksanovic O."/>
            <person name="Mourched A.-S."/>
            <person name="Charusanti P."/>
            <person name="Shaw S."/>
            <person name="Blin K."/>
            <person name="Weber T."/>
        </authorList>
    </citation>
    <scope>NUCLEOTIDE SEQUENCE [LARGE SCALE GENOMIC DNA]</scope>
    <source>
        <strain evidence="1 2">NBC_00185</strain>
    </source>
</reference>
<protein>
    <submittedName>
        <fullName evidence="1">Uncharacterized protein</fullName>
    </submittedName>
</protein>
<accession>A0ABZ1KCB8</accession>